<dbReference type="KEGG" id="theu:HPC62_16185"/>
<proteinExistence type="predicted"/>
<dbReference type="EMBL" id="CP053661">
    <property type="protein sequence ID" value="QKD83532.1"/>
    <property type="molecule type" value="Genomic_DNA"/>
</dbReference>
<evidence type="ECO:0000313" key="1">
    <source>
        <dbReference type="EMBL" id="QKD83532.1"/>
    </source>
</evidence>
<dbReference type="RefSeq" id="WP_172357350.1">
    <property type="nucleotide sequence ID" value="NZ_CP053661.1"/>
</dbReference>
<name>A0A6M8BBP5_9CYAN</name>
<keyword evidence="2" id="KW-1185">Reference proteome</keyword>
<dbReference type="Proteomes" id="UP000505210">
    <property type="component" value="Chromosome"/>
</dbReference>
<accession>A0A6M8BBP5</accession>
<sequence>MILDIQTPWGRATAEQVSASLLHPESLAGDRRLISWRFTLLGEPPQSEVFAFHPDEDIAAHLRYWVGCLSPEGQGEHDALCDRLAEQAREYVRRQNDDLSS</sequence>
<gene>
    <name evidence="1" type="ORF">HPC62_16185</name>
</gene>
<protein>
    <submittedName>
        <fullName evidence="1">Uncharacterized protein</fullName>
    </submittedName>
</protein>
<organism evidence="1 2">
    <name type="scientific">Thermoleptolyngbya sichuanensis A183</name>
    <dbReference type="NCBI Taxonomy" id="2737172"/>
    <lineage>
        <taxon>Bacteria</taxon>
        <taxon>Bacillati</taxon>
        <taxon>Cyanobacteriota</taxon>
        <taxon>Cyanophyceae</taxon>
        <taxon>Oculatellales</taxon>
        <taxon>Oculatellaceae</taxon>
        <taxon>Thermoleptolyngbya</taxon>
        <taxon>Thermoleptolyngbya sichuanensis</taxon>
    </lineage>
</organism>
<reference evidence="1 2" key="1">
    <citation type="submission" date="2020-05" db="EMBL/GenBank/DDBJ databases">
        <title>Complete genome sequence of of a novel Thermoleptolyngbya strain isolated from hot springs of Ganzi, Sichuan China.</title>
        <authorList>
            <person name="Tang J."/>
            <person name="Daroch M."/>
            <person name="Li L."/>
            <person name="Waleron K."/>
            <person name="Waleron M."/>
            <person name="Waleron M."/>
        </authorList>
    </citation>
    <scope>NUCLEOTIDE SEQUENCE [LARGE SCALE GENOMIC DNA]</scope>
    <source>
        <strain evidence="1 2">PKUAC-SCTA183</strain>
    </source>
</reference>
<evidence type="ECO:0000313" key="2">
    <source>
        <dbReference type="Proteomes" id="UP000505210"/>
    </source>
</evidence>
<dbReference type="AlphaFoldDB" id="A0A6M8BBP5"/>